<dbReference type="InterPro" id="IPR020845">
    <property type="entry name" value="AMP-binding_CS"/>
</dbReference>
<feature type="domain" description="AMP-dependent synthetase/ligase" evidence="2">
    <location>
        <begin position="13"/>
        <end position="365"/>
    </location>
</feature>
<name>A0A839DXM8_9PSEU</name>
<dbReference type="PANTHER" id="PTHR43767">
    <property type="entry name" value="LONG-CHAIN-FATTY-ACID--COA LIGASE"/>
    <property type="match status" value="1"/>
</dbReference>
<comment type="caution">
    <text evidence="3">The sequence shown here is derived from an EMBL/GenBank/DDBJ whole genome shotgun (WGS) entry which is preliminary data.</text>
</comment>
<dbReference type="InterPro" id="IPR042099">
    <property type="entry name" value="ANL_N_sf"/>
</dbReference>
<dbReference type="Gene3D" id="3.40.50.12780">
    <property type="entry name" value="N-terminal domain of ligase-like"/>
    <property type="match status" value="1"/>
</dbReference>
<dbReference type="GO" id="GO:0016878">
    <property type="term" value="F:acid-thiol ligase activity"/>
    <property type="evidence" value="ECO:0007669"/>
    <property type="project" value="UniProtKB-ARBA"/>
</dbReference>
<dbReference type="InterPro" id="IPR050237">
    <property type="entry name" value="ATP-dep_AMP-bd_enzyme"/>
</dbReference>
<dbReference type="InterPro" id="IPR000873">
    <property type="entry name" value="AMP-dep_synth/lig_dom"/>
</dbReference>
<dbReference type="SUPFAM" id="SSF56801">
    <property type="entry name" value="Acetyl-CoA synthetase-like"/>
    <property type="match status" value="1"/>
</dbReference>
<dbReference type="EMBL" id="JACGWZ010000001">
    <property type="protein sequence ID" value="MBA8823981.1"/>
    <property type="molecule type" value="Genomic_DNA"/>
</dbReference>
<dbReference type="Pfam" id="PF00501">
    <property type="entry name" value="AMP-binding"/>
    <property type="match status" value="1"/>
</dbReference>
<organism evidence="3 4">
    <name type="scientific">Halosaccharopolyspora lacisalsi</name>
    <dbReference type="NCBI Taxonomy" id="1000566"/>
    <lineage>
        <taxon>Bacteria</taxon>
        <taxon>Bacillati</taxon>
        <taxon>Actinomycetota</taxon>
        <taxon>Actinomycetes</taxon>
        <taxon>Pseudonocardiales</taxon>
        <taxon>Pseudonocardiaceae</taxon>
        <taxon>Halosaccharopolyspora</taxon>
    </lineage>
</organism>
<evidence type="ECO:0000313" key="3">
    <source>
        <dbReference type="EMBL" id="MBA8823981.1"/>
    </source>
</evidence>
<keyword evidence="3" id="KW-0436">Ligase</keyword>
<proteinExistence type="predicted"/>
<dbReference type="PANTHER" id="PTHR43767:SF1">
    <property type="entry name" value="NONRIBOSOMAL PEPTIDE SYNTHASE PES1 (EUROFUNG)-RELATED"/>
    <property type="match status" value="1"/>
</dbReference>
<evidence type="ECO:0000259" key="2">
    <source>
        <dbReference type="Pfam" id="PF00501"/>
    </source>
</evidence>
<dbReference type="RefSeq" id="WP_182543167.1">
    <property type="nucleotide sequence ID" value="NZ_JACGWZ010000001.1"/>
</dbReference>
<keyword evidence="4" id="KW-1185">Reference proteome</keyword>
<evidence type="ECO:0000256" key="1">
    <source>
        <dbReference type="SAM" id="MobiDB-lite"/>
    </source>
</evidence>
<accession>A0A839DXM8</accession>
<protein>
    <submittedName>
        <fullName evidence="3">Acyl-CoA synthetase (AMP-forming)/AMP-acid ligase II</fullName>
    </submittedName>
</protein>
<dbReference type="AlphaFoldDB" id="A0A839DXM8"/>
<dbReference type="Proteomes" id="UP000569329">
    <property type="component" value="Unassembled WGS sequence"/>
</dbReference>
<sequence length="510" mass="55933">MAQTPNLLHELLDDAADRTPHEPAVTAHGRSCTYRQLAVASVRAARRIQDQGVSRGDRVVVKAADGLVVTTLVYAASRLGAAFSVLHEHVRGEPLAHVLQDSEPALVVSDDADDGDTAQQHRVRYLPSARLSSDVDEPGSQSADPTRLDEDVLSVDPVCLIYTSGTTSMPKAVVSTHQQVLFASRAIQSCLGYRDDDVVYCPLPLSFDYGLYQVFLAALSGAHLWLGTHAEAGPPLLRHLRHSAATVLPGVPSVSDRLAWLLRRSTDKPERLRLLTNTGAALAEGTMAALRETLPRLRIQVMYGLTECKRTAIMPPDGDLDRPGSCGFPLPGTEVLILDDDGKRLPPGELGQFVVRGPHVMAGYWRRPELSAERFPRVEGLFPELRTGDYGWRDHDGYLYFSGRRDDIYKERGFRVSATEVESAARRVDGVNAVALIPPNETRPALLAVESDITGEEVTERMHEHIEAFKIPRRCVVLPTLPTNANGKLDRAQIVALVEDRAVPTVKEKN</sequence>
<dbReference type="InterPro" id="IPR045851">
    <property type="entry name" value="AMP-bd_C_sf"/>
</dbReference>
<dbReference type="Gene3D" id="3.30.300.30">
    <property type="match status" value="1"/>
</dbReference>
<gene>
    <name evidence="3" type="ORF">FHX42_001310</name>
</gene>
<evidence type="ECO:0000313" key="4">
    <source>
        <dbReference type="Proteomes" id="UP000569329"/>
    </source>
</evidence>
<reference evidence="3 4" key="1">
    <citation type="submission" date="2020-07" db="EMBL/GenBank/DDBJ databases">
        <title>Sequencing the genomes of 1000 actinobacteria strains.</title>
        <authorList>
            <person name="Klenk H.-P."/>
        </authorList>
    </citation>
    <scope>NUCLEOTIDE SEQUENCE [LARGE SCALE GENOMIC DNA]</scope>
    <source>
        <strain evidence="3 4">DSM 45975</strain>
    </source>
</reference>
<dbReference type="PROSITE" id="PS00455">
    <property type="entry name" value="AMP_BINDING"/>
    <property type="match status" value="1"/>
</dbReference>
<feature type="region of interest" description="Disordered" evidence="1">
    <location>
        <begin position="129"/>
        <end position="148"/>
    </location>
</feature>